<dbReference type="AlphaFoldDB" id="A0A371II28"/>
<proteinExistence type="predicted"/>
<comment type="caution">
    <text evidence="2">The sequence shown here is derived from an EMBL/GenBank/DDBJ whole genome shotgun (WGS) entry which is preliminary data.</text>
</comment>
<name>A0A371II28_MUCPR</name>
<gene>
    <name evidence="2" type="ORF">CR513_00180</name>
</gene>
<protein>
    <submittedName>
        <fullName evidence="2">Uncharacterized protein</fullName>
    </submittedName>
</protein>
<feature type="compositionally biased region" description="Basic and acidic residues" evidence="1">
    <location>
        <begin position="8"/>
        <end position="24"/>
    </location>
</feature>
<feature type="region of interest" description="Disordered" evidence="1">
    <location>
        <begin position="1"/>
        <end position="37"/>
    </location>
</feature>
<reference evidence="2" key="1">
    <citation type="submission" date="2018-05" db="EMBL/GenBank/DDBJ databases">
        <title>Draft genome of Mucuna pruriens seed.</title>
        <authorList>
            <person name="Nnadi N.E."/>
            <person name="Vos R."/>
            <person name="Hasami M.H."/>
            <person name="Devisetty U.K."/>
            <person name="Aguiy J.C."/>
        </authorList>
    </citation>
    <scope>NUCLEOTIDE SEQUENCE [LARGE SCALE GENOMIC DNA]</scope>
    <source>
        <strain evidence="2">JCA_2017</strain>
    </source>
</reference>
<evidence type="ECO:0000313" key="3">
    <source>
        <dbReference type="Proteomes" id="UP000257109"/>
    </source>
</evidence>
<evidence type="ECO:0000256" key="1">
    <source>
        <dbReference type="SAM" id="MobiDB-lite"/>
    </source>
</evidence>
<sequence>MPTQTKSNPREEVKVNTVRSEKELKKPKRIEKKVTLPKDEAPTEERLLNTTKAKDILALEKKLGLTITHPLDIVEDVLVKVGEFIFLAGFVILEMEEDGKLSSLRLCKKFSFGTHTQLEHLKEFHIKDNRV</sequence>
<keyword evidence="3" id="KW-1185">Reference proteome</keyword>
<dbReference type="Proteomes" id="UP000257109">
    <property type="component" value="Unassembled WGS sequence"/>
</dbReference>
<accession>A0A371II28</accession>
<evidence type="ECO:0000313" key="2">
    <source>
        <dbReference type="EMBL" id="RDY14710.1"/>
    </source>
</evidence>
<feature type="non-terminal residue" evidence="2">
    <location>
        <position position="1"/>
    </location>
</feature>
<organism evidence="2 3">
    <name type="scientific">Mucuna pruriens</name>
    <name type="common">Velvet bean</name>
    <name type="synonym">Dolichos pruriens</name>
    <dbReference type="NCBI Taxonomy" id="157652"/>
    <lineage>
        <taxon>Eukaryota</taxon>
        <taxon>Viridiplantae</taxon>
        <taxon>Streptophyta</taxon>
        <taxon>Embryophyta</taxon>
        <taxon>Tracheophyta</taxon>
        <taxon>Spermatophyta</taxon>
        <taxon>Magnoliopsida</taxon>
        <taxon>eudicotyledons</taxon>
        <taxon>Gunneridae</taxon>
        <taxon>Pentapetalae</taxon>
        <taxon>rosids</taxon>
        <taxon>fabids</taxon>
        <taxon>Fabales</taxon>
        <taxon>Fabaceae</taxon>
        <taxon>Papilionoideae</taxon>
        <taxon>50 kb inversion clade</taxon>
        <taxon>NPAAA clade</taxon>
        <taxon>indigoferoid/millettioid clade</taxon>
        <taxon>Phaseoleae</taxon>
        <taxon>Mucuna</taxon>
    </lineage>
</organism>
<dbReference type="EMBL" id="QJKJ01000028">
    <property type="protein sequence ID" value="RDY14710.1"/>
    <property type="molecule type" value="Genomic_DNA"/>
</dbReference>